<dbReference type="InterPro" id="IPR036266">
    <property type="entry name" value="SecA_Wing/Scaffold_sf"/>
</dbReference>
<dbReference type="Gene3D" id="3.90.1440.10">
    <property type="entry name" value="SecA, preprotein cross-linking domain"/>
    <property type="match status" value="1"/>
</dbReference>
<dbReference type="PROSITE" id="PS51194">
    <property type="entry name" value="HELICASE_CTER"/>
    <property type="match status" value="1"/>
</dbReference>
<dbReference type="GO" id="GO:0046872">
    <property type="term" value="F:metal ion binding"/>
    <property type="evidence" value="ECO:0007669"/>
    <property type="project" value="UniProtKB-KW"/>
</dbReference>
<dbReference type="Gene3D" id="3.40.50.300">
    <property type="entry name" value="P-loop containing nucleotide triphosphate hydrolases"/>
    <property type="match status" value="2"/>
</dbReference>
<evidence type="ECO:0000256" key="16">
    <source>
        <dbReference type="RuleBase" id="RU003874"/>
    </source>
</evidence>
<sequence length="931" mass="104693">MFGALARKLFGSANDRRVRGYQPKIAAINALEPEVKALSDEALRARTIAFREQLAKGASLDDLLVPAFATVREAARRALGQRHFDVQLIGGMVLHERGIAEMRTGEGKTLVATSPVYLNALTGKGVHVVTVNDYLAKRDAEWMGRVYRFLGLTVGIIHHGMDDNERRAAYACDVTYATNNELGFDYLRDNMKYELNQMVQRPHFYAVVDEVDSILVDEARTPLIISGPLDDRSDFYNTIDTYIPKLSKEDYEVDEKQRSVAMTEAGMEKIETLLRDAGILKGESLYDIENVSVVHHVNQALRAHSLFQRDKDYIVRNGEVVIIDEFTGRMMPGRRYSEGLHQALEAKERVQVQPENQTLASITFQNYFRMYEKLAGMTGTANTEAAEFQDIYNLEVVEIPTNLPVQRIDDDDEVYRTAGEKYNAIIDLITDCKTRGQPVLVGTTSIEKSELLAELLKQRGFKQKDFSDPDAFRPLYDGDQGTADDKVFAVLNARHHEQESYIVSQAGVPGAVTIATNMAGRGTDIQLGGNAEMRISHELGDMPEGEERAAAEARIRDEIAKLKAKALEAGGLYVIGTERHESRRIDNQLRGRSGRQGDPGHSHFFLSLEDDLMRIFGSDRLDGMLQKLGLKEGEAIVHPWINRALEKAQQKVEARNYDIRKNLLKYDDVMNDQRKVVFEQRVELMQDEDVAETVAEMRHGVIEDIVTKHVPPNAYPEQWDTDGLDEQLQRVLGLDLPVKEWAAEEGIADEEMRERVQRRADEAMALKAAKYGPDIMRYVEKSILLQTLDHLWREHLVTLDHLRQVIGLRGYAQRDPLNEYKSEAFQLFEAMLANLREAVTAQLMRVEVMAAPQTDEMPPMAPHHIDAATGEDEFALADAEIAAAATLAPAFDAATPNRDPNDPSTWGRVGRNEACPCGSGLKYKHCHGKFV</sequence>
<dbReference type="FunFam" id="3.90.1440.10:FF:000001">
    <property type="entry name" value="Preprotein translocase subunit SecA"/>
    <property type="match status" value="1"/>
</dbReference>
<dbReference type="AlphaFoldDB" id="A0A9E6ZRL3"/>
<dbReference type="FunFam" id="3.40.50.300:FF:000334">
    <property type="entry name" value="Protein translocase subunit SecA"/>
    <property type="match status" value="1"/>
</dbReference>
<dbReference type="Pfam" id="PF07517">
    <property type="entry name" value="SecA_DEAD"/>
    <property type="match status" value="1"/>
</dbReference>
<keyword evidence="9" id="KW-0862">Zinc</keyword>
<evidence type="ECO:0000256" key="8">
    <source>
        <dbReference type="ARBA" id="ARBA00022741"/>
    </source>
</evidence>
<dbReference type="PROSITE" id="PS01312">
    <property type="entry name" value="SECA"/>
    <property type="match status" value="1"/>
</dbReference>
<dbReference type="SUPFAM" id="SSF81767">
    <property type="entry name" value="Pre-protein crosslinking domain of SecA"/>
    <property type="match status" value="1"/>
</dbReference>
<comment type="similarity">
    <text evidence="2 15 16">Belongs to the SecA family.</text>
</comment>
<dbReference type="SMART" id="SM00958">
    <property type="entry name" value="SecA_PP_bind"/>
    <property type="match status" value="1"/>
</dbReference>
<feature type="binding site" evidence="15">
    <location>
        <begin position="105"/>
        <end position="109"/>
    </location>
    <ligand>
        <name>ATP</name>
        <dbReference type="ChEBI" id="CHEBI:30616"/>
    </ligand>
</feature>
<dbReference type="Gene3D" id="1.10.3060.10">
    <property type="entry name" value="Helical scaffold and wing domains of SecA"/>
    <property type="match status" value="1"/>
</dbReference>
<dbReference type="InterPro" id="IPR014001">
    <property type="entry name" value="Helicase_ATP-bd"/>
</dbReference>
<dbReference type="Proteomes" id="UP000831684">
    <property type="component" value="Chromosome"/>
</dbReference>
<dbReference type="FunFam" id="1.10.3060.10:FF:000003">
    <property type="entry name" value="Protein translocase subunit SecA"/>
    <property type="match status" value="1"/>
</dbReference>
<evidence type="ECO:0000259" key="17">
    <source>
        <dbReference type="PROSITE" id="PS51192"/>
    </source>
</evidence>
<feature type="domain" description="SecA family profile" evidence="19">
    <location>
        <begin position="3"/>
        <end position="637"/>
    </location>
</feature>
<dbReference type="PRINTS" id="PR00906">
    <property type="entry name" value="SECA"/>
</dbReference>
<dbReference type="CDD" id="cd18803">
    <property type="entry name" value="SF2_C_secA"/>
    <property type="match status" value="1"/>
</dbReference>
<name>A0A9E6ZRL3_9HYPH</name>
<keyword evidence="7" id="KW-0479">Metal-binding</keyword>
<dbReference type="GO" id="GO:0031522">
    <property type="term" value="C:cell envelope Sec protein transport complex"/>
    <property type="evidence" value="ECO:0007669"/>
    <property type="project" value="TreeGrafter"/>
</dbReference>
<dbReference type="GO" id="GO:0008564">
    <property type="term" value="F:protein-exporting ATPase activity"/>
    <property type="evidence" value="ECO:0007669"/>
    <property type="project" value="UniProtKB-EC"/>
</dbReference>
<comment type="catalytic activity">
    <reaction evidence="15">
        <text>ATP + H2O + cellular proteinSide 1 = ADP + phosphate + cellular proteinSide 2.</text>
        <dbReference type="EC" id="7.4.2.8"/>
    </reaction>
</comment>
<keyword evidence="12 15" id="KW-1278">Translocase</keyword>
<dbReference type="CDD" id="cd17928">
    <property type="entry name" value="DEXDc_SecA"/>
    <property type="match status" value="1"/>
</dbReference>
<comment type="cofactor">
    <cofactor evidence="1">
        <name>Zn(2+)</name>
        <dbReference type="ChEBI" id="CHEBI:29105"/>
    </cofactor>
</comment>
<evidence type="ECO:0000256" key="7">
    <source>
        <dbReference type="ARBA" id="ARBA00022723"/>
    </source>
</evidence>
<dbReference type="InterPro" id="IPR011116">
    <property type="entry name" value="SecA_Wing/Scaffold"/>
</dbReference>
<dbReference type="InterPro" id="IPR014018">
    <property type="entry name" value="SecA_motor_DEAD"/>
</dbReference>
<dbReference type="GO" id="GO:0005524">
    <property type="term" value="F:ATP binding"/>
    <property type="evidence" value="ECO:0007669"/>
    <property type="project" value="UniProtKB-UniRule"/>
</dbReference>
<dbReference type="GO" id="GO:0005886">
    <property type="term" value="C:plasma membrane"/>
    <property type="evidence" value="ECO:0007669"/>
    <property type="project" value="UniProtKB-SubCell"/>
</dbReference>
<evidence type="ECO:0000256" key="11">
    <source>
        <dbReference type="ARBA" id="ARBA00022927"/>
    </source>
</evidence>
<keyword evidence="14 15" id="KW-0472">Membrane</keyword>
<dbReference type="GO" id="GO:0065002">
    <property type="term" value="P:intracellular protein transmembrane transport"/>
    <property type="evidence" value="ECO:0007669"/>
    <property type="project" value="UniProtKB-UniRule"/>
</dbReference>
<dbReference type="RefSeq" id="WP_244375121.1">
    <property type="nucleotide sequence ID" value="NZ_CP083239.1"/>
</dbReference>
<dbReference type="EMBL" id="CP083239">
    <property type="protein sequence ID" value="UOK69241.1"/>
    <property type="molecule type" value="Genomic_DNA"/>
</dbReference>
<dbReference type="InterPro" id="IPR044722">
    <property type="entry name" value="SecA_SF2_C"/>
</dbReference>
<dbReference type="GO" id="GO:0005829">
    <property type="term" value="C:cytosol"/>
    <property type="evidence" value="ECO:0007669"/>
    <property type="project" value="TreeGrafter"/>
</dbReference>
<feature type="domain" description="Helicase ATP-binding" evidence="17">
    <location>
        <begin position="89"/>
        <end position="247"/>
    </location>
</feature>
<evidence type="ECO:0000256" key="6">
    <source>
        <dbReference type="ARBA" id="ARBA00022519"/>
    </source>
</evidence>
<dbReference type="PANTHER" id="PTHR30612:SF0">
    <property type="entry name" value="CHLOROPLAST PROTEIN-TRANSPORTING ATPASE"/>
    <property type="match status" value="1"/>
</dbReference>
<reference evidence="20" key="1">
    <citation type="submission" date="2021-09" db="EMBL/GenBank/DDBJ databases">
        <title>Network and meta-omics reveal the key degrader and cooperation patterns in an efficient 1,4-dioxane-degrading microbial community.</title>
        <authorList>
            <person name="Dai C."/>
        </authorList>
    </citation>
    <scope>NUCLEOTIDE SEQUENCE</scope>
    <source>
        <strain evidence="20">ZM13</strain>
    </source>
</reference>
<dbReference type="Pfam" id="PF21090">
    <property type="entry name" value="P-loop_SecA"/>
    <property type="match status" value="1"/>
</dbReference>
<dbReference type="InterPro" id="IPR001650">
    <property type="entry name" value="Helicase_C-like"/>
</dbReference>
<dbReference type="InterPro" id="IPR011130">
    <property type="entry name" value="SecA_preprotein_X-link_dom"/>
</dbReference>
<dbReference type="InterPro" id="IPR004027">
    <property type="entry name" value="SEC_C_motif"/>
</dbReference>
<feature type="binding site" evidence="15">
    <location>
        <position position="524"/>
    </location>
    <ligand>
        <name>ATP</name>
        <dbReference type="ChEBI" id="CHEBI:30616"/>
    </ligand>
</feature>
<dbReference type="EC" id="7.4.2.8" evidence="15"/>
<evidence type="ECO:0000256" key="2">
    <source>
        <dbReference type="ARBA" id="ARBA00007650"/>
    </source>
</evidence>
<dbReference type="InterPro" id="IPR000185">
    <property type="entry name" value="SecA"/>
</dbReference>
<dbReference type="HAMAP" id="MF_01382">
    <property type="entry name" value="SecA"/>
    <property type="match status" value="1"/>
</dbReference>
<keyword evidence="3 15" id="KW-0813">Transport</keyword>
<dbReference type="NCBIfam" id="NF009538">
    <property type="entry name" value="PRK12904.1"/>
    <property type="match status" value="1"/>
</dbReference>
<evidence type="ECO:0000256" key="10">
    <source>
        <dbReference type="ARBA" id="ARBA00022840"/>
    </source>
</evidence>
<organism evidence="20 21">
    <name type="scientific">Ancylobacter polymorphus</name>
    <dbReference type="NCBI Taxonomy" id="223390"/>
    <lineage>
        <taxon>Bacteria</taxon>
        <taxon>Pseudomonadati</taxon>
        <taxon>Pseudomonadota</taxon>
        <taxon>Alphaproteobacteria</taxon>
        <taxon>Hyphomicrobiales</taxon>
        <taxon>Xanthobacteraceae</taxon>
        <taxon>Ancylobacter</taxon>
    </lineage>
</organism>
<dbReference type="PROSITE" id="PS51196">
    <property type="entry name" value="SECA_MOTOR_DEAD"/>
    <property type="match status" value="1"/>
</dbReference>
<evidence type="ECO:0000259" key="19">
    <source>
        <dbReference type="PROSITE" id="PS51196"/>
    </source>
</evidence>
<evidence type="ECO:0000256" key="4">
    <source>
        <dbReference type="ARBA" id="ARBA00022475"/>
    </source>
</evidence>
<dbReference type="InterPro" id="IPR027417">
    <property type="entry name" value="P-loop_NTPase"/>
</dbReference>
<evidence type="ECO:0000256" key="12">
    <source>
        <dbReference type="ARBA" id="ARBA00022967"/>
    </source>
</evidence>
<keyword evidence="4 15" id="KW-1003">Cell membrane</keyword>
<evidence type="ECO:0000259" key="18">
    <source>
        <dbReference type="PROSITE" id="PS51194"/>
    </source>
</evidence>
<dbReference type="GO" id="GO:0043952">
    <property type="term" value="P:protein transport by the Sec complex"/>
    <property type="evidence" value="ECO:0007669"/>
    <property type="project" value="TreeGrafter"/>
</dbReference>
<dbReference type="SUPFAM" id="SSF81886">
    <property type="entry name" value="Helical scaffold and wing domains of SecA"/>
    <property type="match status" value="1"/>
</dbReference>
<dbReference type="InterPro" id="IPR036670">
    <property type="entry name" value="SecA_X-link_sf"/>
</dbReference>
<dbReference type="InterPro" id="IPR011115">
    <property type="entry name" value="SecA_DEAD"/>
</dbReference>
<dbReference type="KEGG" id="apol:K9D25_10705"/>
<comment type="subcellular location">
    <subcellularLocation>
        <location evidence="15">Cell membrane</location>
        <topology evidence="15">Peripheral membrane protein</topology>
        <orientation evidence="15">Cytoplasmic side</orientation>
    </subcellularLocation>
    <subcellularLocation>
        <location evidence="15">Cytoplasm</location>
    </subcellularLocation>
    <text evidence="15">Distribution is 50-50.</text>
</comment>
<evidence type="ECO:0000256" key="5">
    <source>
        <dbReference type="ARBA" id="ARBA00022490"/>
    </source>
</evidence>
<keyword evidence="5 15" id="KW-0963">Cytoplasm</keyword>
<dbReference type="Pfam" id="PF07516">
    <property type="entry name" value="SecA_SW"/>
    <property type="match status" value="1"/>
</dbReference>
<comment type="function">
    <text evidence="15">Part of the Sec protein translocase complex. Interacts with the SecYEG preprotein conducting channel. Has a central role in coupling the hydrolysis of ATP to the transfer of proteins into and across the cell membrane, serving both as a receptor for the preprotein-SecB complex and as an ATP-driven molecular motor driving the stepwise translocation of polypeptide chains across the membrane.</text>
</comment>
<comment type="subunit">
    <text evidence="15">Monomer and homodimer. Part of the essential Sec protein translocation apparatus which comprises SecA, SecYEG and auxiliary proteins SecDF-YajC and YidC.</text>
</comment>
<evidence type="ECO:0000256" key="1">
    <source>
        <dbReference type="ARBA" id="ARBA00001947"/>
    </source>
</evidence>
<keyword evidence="6" id="KW-0997">Cell inner membrane</keyword>
<dbReference type="SMART" id="SM00957">
    <property type="entry name" value="SecA_DEAD"/>
    <property type="match status" value="1"/>
</dbReference>
<dbReference type="GO" id="GO:0017038">
    <property type="term" value="P:protein import"/>
    <property type="evidence" value="ECO:0007669"/>
    <property type="project" value="InterPro"/>
</dbReference>
<dbReference type="Pfam" id="PF02810">
    <property type="entry name" value="SEC-C"/>
    <property type="match status" value="1"/>
</dbReference>
<dbReference type="Pfam" id="PF01043">
    <property type="entry name" value="SecA_PP_bind"/>
    <property type="match status" value="1"/>
</dbReference>
<proteinExistence type="inferred from homology"/>
<evidence type="ECO:0000313" key="21">
    <source>
        <dbReference type="Proteomes" id="UP000831684"/>
    </source>
</evidence>
<evidence type="ECO:0000313" key="20">
    <source>
        <dbReference type="EMBL" id="UOK69241.1"/>
    </source>
</evidence>
<protein>
    <recommendedName>
        <fullName evidence="15 16">Protein translocase subunit SecA</fullName>
        <ecNumber evidence="15">7.4.2.8</ecNumber>
    </recommendedName>
</protein>
<dbReference type="GO" id="GO:0006605">
    <property type="term" value="P:protein targeting"/>
    <property type="evidence" value="ECO:0007669"/>
    <property type="project" value="UniProtKB-UniRule"/>
</dbReference>
<dbReference type="NCBIfam" id="TIGR00963">
    <property type="entry name" value="secA"/>
    <property type="match status" value="1"/>
</dbReference>
<feature type="domain" description="Helicase C-terminal" evidence="18">
    <location>
        <begin position="424"/>
        <end position="645"/>
    </location>
</feature>
<keyword evidence="10 15" id="KW-0067">ATP-binding</keyword>
<dbReference type="FunFam" id="3.40.50.300:FF:001790">
    <property type="entry name" value="Protein translocase subunit SecA"/>
    <property type="match status" value="1"/>
</dbReference>
<accession>A0A9E6ZRL3</accession>
<keyword evidence="8 15" id="KW-0547">Nucleotide-binding</keyword>
<evidence type="ECO:0000256" key="3">
    <source>
        <dbReference type="ARBA" id="ARBA00022448"/>
    </source>
</evidence>
<evidence type="ECO:0000256" key="13">
    <source>
        <dbReference type="ARBA" id="ARBA00023010"/>
    </source>
</evidence>
<keyword evidence="13 15" id="KW-0811">Translocation</keyword>
<dbReference type="SUPFAM" id="SSF52540">
    <property type="entry name" value="P-loop containing nucleoside triphosphate hydrolases"/>
    <property type="match status" value="2"/>
</dbReference>
<keyword evidence="11 15" id="KW-0653">Protein transport</keyword>
<evidence type="ECO:0000256" key="14">
    <source>
        <dbReference type="ARBA" id="ARBA00023136"/>
    </source>
</evidence>
<dbReference type="InterPro" id="IPR020937">
    <property type="entry name" value="SecA_CS"/>
</dbReference>
<dbReference type="PROSITE" id="PS51192">
    <property type="entry name" value="HELICASE_ATP_BIND_1"/>
    <property type="match status" value="1"/>
</dbReference>
<evidence type="ECO:0000256" key="9">
    <source>
        <dbReference type="ARBA" id="ARBA00022833"/>
    </source>
</evidence>
<gene>
    <name evidence="15 20" type="primary">secA</name>
    <name evidence="20" type="ORF">K9D25_10705</name>
</gene>
<dbReference type="PANTHER" id="PTHR30612">
    <property type="entry name" value="SECA INNER MEMBRANE COMPONENT OF SEC PROTEIN SECRETION SYSTEM"/>
    <property type="match status" value="1"/>
</dbReference>
<feature type="binding site" evidence="15">
    <location>
        <position position="87"/>
    </location>
    <ligand>
        <name>ATP</name>
        <dbReference type="ChEBI" id="CHEBI:30616"/>
    </ligand>
</feature>
<evidence type="ECO:0000256" key="15">
    <source>
        <dbReference type="HAMAP-Rule" id="MF_01382"/>
    </source>
</evidence>